<name>A0A249XNN0_9CAUD</name>
<evidence type="ECO:0000313" key="2">
    <source>
        <dbReference type="Proteomes" id="UP000224487"/>
    </source>
</evidence>
<protein>
    <recommendedName>
        <fullName evidence="3">Chitin-binding type-3 domain-containing protein</fullName>
    </recommendedName>
</protein>
<evidence type="ECO:0008006" key="3">
    <source>
        <dbReference type="Google" id="ProtNLM"/>
    </source>
</evidence>
<sequence>MGAITDASDKELEEYRKAIVAEQERRRTLAQAATQLEAMNRSVLAALGIEEGGEWVQPTDATNAFPKDWVATHEGATWVSSVSANVWEPGVSGWRQLASEGSVPEFLQPTGQHDSYQTGEHVMFEGAEYVSVIDNNVWSPTAYPQGWERV</sequence>
<dbReference type="Proteomes" id="UP000224487">
    <property type="component" value="Genome"/>
</dbReference>
<organism evidence="1 2">
    <name type="scientific">Brevibacterium phage LuckyBarnes</name>
    <dbReference type="NCBI Taxonomy" id="2027888"/>
    <lineage>
        <taxon>Viruses</taxon>
        <taxon>Duplodnaviria</taxon>
        <taxon>Heunggongvirae</taxon>
        <taxon>Uroviricota</taxon>
        <taxon>Caudoviricetes</taxon>
        <taxon>Luckybarnesvirus</taxon>
        <taxon>Luckybarnesvirus luckybarnes</taxon>
    </lineage>
</organism>
<reference evidence="2" key="1">
    <citation type="submission" date="2017-08" db="EMBL/GenBank/DDBJ databases">
        <authorList>
            <person name="de Groot N.N."/>
        </authorList>
    </citation>
    <scope>NUCLEOTIDE SEQUENCE [LARGE SCALE GENOMIC DNA]</scope>
</reference>
<proteinExistence type="predicted"/>
<accession>A0A249XNN0</accession>
<keyword evidence="2" id="KW-1185">Reference proteome</keyword>
<dbReference type="EMBL" id="MF668275">
    <property type="protein sequence ID" value="ASZ73347.1"/>
    <property type="molecule type" value="Genomic_DNA"/>
</dbReference>
<evidence type="ECO:0000313" key="1">
    <source>
        <dbReference type="EMBL" id="ASZ73347.1"/>
    </source>
</evidence>
<gene>
    <name evidence="1" type="ORF">SEA_LUCKYBARNES_29</name>
</gene>